<dbReference type="InterPro" id="IPR043128">
    <property type="entry name" value="Rev_trsase/Diguanyl_cyclase"/>
</dbReference>
<organism evidence="1 2">
    <name type="scientific">Furculomyces boomerangus</name>
    <dbReference type="NCBI Taxonomy" id="61424"/>
    <lineage>
        <taxon>Eukaryota</taxon>
        <taxon>Fungi</taxon>
        <taxon>Fungi incertae sedis</taxon>
        <taxon>Zoopagomycota</taxon>
        <taxon>Kickxellomycotina</taxon>
        <taxon>Harpellomycetes</taxon>
        <taxon>Harpellales</taxon>
        <taxon>Harpellaceae</taxon>
        <taxon>Furculomyces</taxon>
    </lineage>
</organism>
<protein>
    <recommendedName>
        <fullName evidence="3">Reverse transcriptase domain-containing protein</fullName>
    </recommendedName>
</protein>
<dbReference type="OrthoDB" id="2290779at2759"/>
<accession>A0A2T9XYQ7</accession>
<gene>
    <name evidence="1" type="ORF">BB559_007135</name>
</gene>
<sequence length="190" mass="22239">MNYSEKDKDEINQGNQEKLGIINIKKWVQNADNRKAKSFAFKRISTILNRRNRNNKNSIKIPRDWGNTGRKKYGQKISITNIWGKRENKDKTDPRPNTHKSVYSKRKFQNGGDSVTTVFNITPKPHNKGESKISLYAHTLHKDSKNLCKFIHKNRIYEFQSIPFDLKTAPRIFSKIMKAVLEPLRINRVV</sequence>
<dbReference type="SUPFAM" id="SSF56672">
    <property type="entry name" value="DNA/RNA polymerases"/>
    <property type="match status" value="1"/>
</dbReference>
<dbReference type="EMBL" id="MBFT01001135">
    <property type="protein sequence ID" value="PVU85208.1"/>
    <property type="molecule type" value="Genomic_DNA"/>
</dbReference>
<reference evidence="1 2" key="1">
    <citation type="journal article" date="2018" name="MBio">
        <title>Comparative Genomics Reveals the Core Gene Toolbox for the Fungus-Insect Symbiosis.</title>
        <authorList>
            <person name="Wang Y."/>
            <person name="Stata M."/>
            <person name="Wang W."/>
            <person name="Stajich J.E."/>
            <person name="White M.M."/>
            <person name="Moncalvo J.M."/>
        </authorList>
    </citation>
    <scope>NUCLEOTIDE SEQUENCE [LARGE SCALE GENOMIC DNA]</scope>
    <source>
        <strain evidence="1 2">AUS-77-4</strain>
    </source>
</reference>
<evidence type="ECO:0000313" key="1">
    <source>
        <dbReference type="EMBL" id="PVU85208.1"/>
    </source>
</evidence>
<dbReference type="Gene3D" id="3.30.70.270">
    <property type="match status" value="1"/>
</dbReference>
<dbReference type="InterPro" id="IPR043502">
    <property type="entry name" value="DNA/RNA_pol_sf"/>
</dbReference>
<dbReference type="Proteomes" id="UP000245699">
    <property type="component" value="Unassembled WGS sequence"/>
</dbReference>
<proteinExistence type="predicted"/>
<name>A0A2T9XYQ7_9FUNG</name>
<keyword evidence="2" id="KW-1185">Reference proteome</keyword>
<evidence type="ECO:0000313" key="2">
    <source>
        <dbReference type="Proteomes" id="UP000245699"/>
    </source>
</evidence>
<comment type="caution">
    <text evidence="1">The sequence shown here is derived from an EMBL/GenBank/DDBJ whole genome shotgun (WGS) entry which is preliminary data.</text>
</comment>
<evidence type="ECO:0008006" key="3">
    <source>
        <dbReference type="Google" id="ProtNLM"/>
    </source>
</evidence>
<dbReference type="AlphaFoldDB" id="A0A2T9XYQ7"/>